<proteinExistence type="predicted"/>
<evidence type="ECO:0000313" key="1">
    <source>
        <dbReference type="EMBL" id="QJA44221.1"/>
    </source>
</evidence>
<dbReference type="AlphaFoldDB" id="A0A6H1Z9V1"/>
<gene>
    <name evidence="4" type="ORF">MM415A00110_0024</name>
    <name evidence="2" type="ORF">MM415B00633_0002</name>
    <name evidence="1" type="ORF">TM448A00090_0053</name>
    <name evidence="3" type="ORF">TM448B00221_0051</name>
</gene>
<reference evidence="1" key="1">
    <citation type="submission" date="2020-03" db="EMBL/GenBank/DDBJ databases">
        <title>The deep terrestrial virosphere.</title>
        <authorList>
            <person name="Holmfeldt K."/>
            <person name="Nilsson E."/>
            <person name="Simone D."/>
            <person name="Lopez-Fernandez M."/>
            <person name="Wu X."/>
            <person name="de Brujin I."/>
            <person name="Lundin D."/>
            <person name="Andersson A."/>
            <person name="Bertilsson S."/>
            <person name="Dopson M."/>
        </authorList>
    </citation>
    <scope>NUCLEOTIDE SEQUENCE</scope>
    <source>
        <strain evidence="4">MM415A00110</strain>
        <strain evidence="2">MM415B00633</strain>
        <strain evidence="1">TM448A00090</strain>
        <strain evidence="3">TM448B00221</strain>
    </source>
</reference>
<protein>
    <submittedName>
        <fullName evidence="1">Uncharacterized protein</fullName>
    </submittedName>
</protein>
<dbReference type="EMBL" id="MT143974">
    <property type="protein sequence ID" value="QJA44221.1"/>
    <property type="molecule type" value="Genomic_DNA"/>
</dbReference>
<organism evidence="1">
    <name type="scientific">viral metagenome</name>
    <dbReference type="NCBI Taxonomy" id="1070528"/>
    <lineage>
        <taxon>unclassified sequences</taxon>
        <taxon>metagenomes</taxon>
        <taxon>organismal metagenomes</taxon>
    </lineage>
</organism>
<evidence type="ECO:0000313" key="4">
    <source>
        <dbReference type="EMBL" id="QJI04703.1"/>
    </source>
</evidence>
<dbReference type="EMBL" id="MT145189">
    <property type="protein sequence ID" value="QJI04703.1"/>
    <property type="molecule type" value="Genomic_DNA"/>
</dbReference>
<sequence>MASECEQYHQYAAKVCPKCGAHFCYSCCAGQNVDQGGKYDPDYMYCPECGWDYYSDPAAMKEQ</sequence>
<name>A0A6H1Z9V1_9ZZZZ</name>
<dbReference type="EMBL" id="MT141495">
    <property type="protein sequence ID" value="QJA63318.1"/>
    <property type="molecule type" value="Genomic_DNA"/>
</dbReference>
<accession>A0A6H1Z9V1</accession>
<dbReference type="EMBL" id="MT144601">
    <property type="protein sequence ID" value="QJH94497.1"/>
    <property type="molecule type" value="Genomic_DNA"/>
</dbReference>
<evidence type="ECO:0000313" key="2">
    <source>
        <dbReference type="EMBL" id="QJA63318.1"/>
    </source>
</evidence>
<evidence type="ECO:0000313" key="3">
    <source>
        <dbReference type="EMBL" id="QJH94497.1"/>
    </source>
</evidence>